<organism evidence="3 4">
    <name type="scientific">Necator americanus</name>
    <name type="common">Human hookworm</name>
    <dbReference type="NCBI Taxonomy" id="51031"/>
    <lineage>
        <taxon>Eukaryota</taxon>
        <taxon>Metazoa</taxon>
        <taxon>Ecdysozoa</taxon>
        <taxon>Nematoda</taxon>
        <taxon>Chromadorea</taxon>
        <taxon>Rhabditida</taxon>
        <taxon>Rhabditina</taxon>
        <taxon>Rhabditomorpha</taxon>
        <taxon>Strongyloidea</taxon>
        <taxon>Ancylostomatidae</taxon>
        <taxon>Bunostominae</taxon>
        <taxon>Necator</taxon>
    </lineage>
</organism>
<feature type="signal peptide" evidence="1">
    <location>
        <begin position="1"/>
        <end position="20"/>
    </location>
</feature>
<proteinExistence type="predicted"/>
<keyword evidence="1" id="KW-0732">Signal</keyword>
<dbReference type="Pfam" id="PF13927">
    <property type="entry name" value="Ig_3"/>
    <property type="match status" value="1"/>
</dbReference>
<keyword evidence="4" id="KW-1185">Reference proteome</keyword>
<accession>W2SJE1</accession>
<dbReference type="AlphaFoldDB" id="W2SJE1"/>
<dbReference type="Gene3D" id="2.60.40.10">
    <property type="entry name" value="Immunoglobulins"/>
    <property type="match status" value="1"/>
</dbReference>
<evidence type="ECO:0000313" key="4">
    <source>
        <dbReference type="Proteomes" id="UP000053676"/>
    </source>
</evidence>
<evidence type="ECO:0000256" key="1">
    <source>
        <dbReference type="SAM" id="SignalP"/>
    </source>
</evidence>
<protein>
    <recommendedName>
        <fullName evidence="2">Ig-like domain-containing protein</fullName>
    </recommendedName>
</protein>
<dbReference type="EMBL" id="KI669059">
    <property type="protein sequence ID" value="ETN69720.1"/>
    <property type="molecule type" value="Genomic_DNA"/>
</dbReference>
<evidence type="ECO:0000313" key="3">
    <source>
        <dbReference type="EMBL" id="ETN69720.1"/>
    </source>
</evidence>
<feature type="domain" description="Ig-like" evidence="2">
    <location>
        <begin position="30"/>
        <end position="98"/>
    </location>
</feature>
<gene>
    <name evidence="3" type="ORF">NECAME_15142</name>
</gene>
<dbReference type="OrthoDB" id="5861944at2759"/>
<dbReference type="KEGG" id="nai:NECAME_15142"/>
<dbReference type="InterPro" id="IPR013783">
    <property type="entry name" value="Ig-like_fold"/>
</dbReference>
<dbReference type="InterPro" id="IPR007110">
    <property type="entry name" value="Ig-like_dom"/>
</dbReference>
<feature type="chain" id="PRO_5004825373" description="Ig-like domain-containing protein" evidence="1">
    <location>
        <begin position="21"/>
        <end position="109"/>
    </location>
</feature>
<evidence type="ECO:0000259" key="2">
    <source>
        <dbReference type="PROSITE" id="PS50835"/>
    </source>
</evidence>
<name>W2SJE1_NECAM</name>
<dbReference type="Proteomes" id="UP000053676">
    <property type="component" value="Unassembled WGS sequence"/>
</dbReference>
<dbReference type="SUPFAM" id="SSF48726">
    <property type="entry name" value="Immunoglobulin"/>
    <property type="match status" value="1"/>
</dbReference>
<sequence>MLGKQFRLLWWLAILATASAAKRKHRQTYIQITVYPVETQLREGRDVVFDCRARTADNSFYPPTRWTRVGGPLPPHANDASGRLTINPVSLSDAGQYSYGKLRCGSTHI</sequence>
<dbReference type="PROSITE" id="PS50835">
    <property type="entry name" value="IG_LIKE"/>
    <property type="match status" value="1"/>
</dbReference>
<dbReference type="InterPro" id="IPR036179">
    <property type="entry name" value="Ig-like_dom_sf"/>
</dbReference>
<reference evidence="4" key="1">
    <citation type="journal article" date="2014" name="Nat. Genet.">
        <title>Genome of the human hookworm Necator americanus.</title>
        <authorList>
            <person name="Tang Y.T."/>
            <person name="Gao X."/>
            <person name="Rosa B.A."/>
            <person name="Abubucker S."/>
            <person name="Hallsworth-Pepin K."/>
            <person name="Martin J."/>
            <person name="Tyagi R."/>
            <person name="Heizer E."/>
            <person name="Zhang X."/>
            <person name="Bhonagiri-Palsikar V."/>
            <person name="Minx P."/>
            <person name="Warren W.C."/>
            <person name="Wang Q."/>
            <person name="Zhan B."/>
            <person name="Hotez P.J."/>
            <person name="Sternberg P.W."/>
            <person name="Dougall A."/>
            <person name="Gaze S.T."/>
            <person name="Mulvenna J."/>
            <person name="Sotillo J."/>
            <person name="Ranganathan S."/>
            <person name="Rabelo E.M."/>
            <person name="Wilson R.K."/>
            <person name="Felgner P.L."/>
            <person name="Bethony J."/>
            <person name="Hawdon J.M."/>
            <person name="Gasser R.B."/>
            <person name="Loukas A."/>
            <person name="Mitreva M."/>
        </authorList>
    </citation>
    <scope>NUCLEOTIDE SEQUENCE [LARGE SCALE GENOMIC DNA]</scope>
</reference>